<dbReference type="NCBIfam" id="TIGR03069">
    <property type="entry name" value="PS_II_S4"/>
    <property type="match status" value="1"/>
</dbReference>
<dbReference type="InterPro" id="IPR012677">
    <property type="entry name" value="Nucleotide-bd_a/b_plait_sf"/>
</dbReference>
<keyword evidence="1" id="KW-0694">RNA-binding</keyword>
<gene>
    <name evidence="3" type="ORF">CP500_005350</name>
</gene>
<dbReference type="Gene3D" id="3.30.1370.160">
    <property type="match status" value="1"/>
</dbReference>
<dbReference type="PROSITE" id="PS50889">
    <property type="entry name" value="S4"/>
    <property type="match status" value="1"/>
</dbReference>
<dbReference type="Proteomes" id="UP000226442">
    <property type="component" value="Unassembled WGS sequence"/>
</dbReference>
<dbReference type="CDD" id="cd00165">
    <property type="entry name" value="S4"/>
    <property type="match status" value="1"/>
</dbReference>
<keyword evidence="4" id="KW-1185">Reference proteome</keyword>
<evidence type="ECO:0000259" key="2">
    <source>
        <dbReference type="SMART" id="SM00363"/>
    </source>
</evidence>
<organism evidence="3 4">
    <name type="scientific">Tychonema bourrellyi FEM_GT703</name>
    <dbReference type="NCBI Taxonomy" id="2040638"/>
    <lineage>
        <taxon>Bacteria</taxon>
        <taxon>Bacillati</taxon>
        <taxon>Cyanobacteriota</taxon>
        <taxon>Cyanophyceae</taxon>
        <taxon>Oscillatoriophycideae</taxon>
        <taxon>Oscillatoriales</taxon>
        <taxon>Microcoleaceae</taxon>
        <taxon>Tychonema</taxon>
    </lineage>
</organism>
<dbReference type="Pfam" id="PF17774">
    <property type="entry name" value="YlmH_RBD"/>
    <property type="match status" value="1"/>
</dbReference>
<protein>
    <submittedName>
        <fullName evidence="3">Photosystem II S4 domain protein</fullName>
    </submittedName>
</protein>
<dbReference type="SUPFAM" id="SSF55174">
    <property type="entry name" value="Alpha-L RNA-binding motif"/>
    <property type="match status" value="1"/>
</dbReference>
<evidence type="ECO:0000313" key="3">
    <source>
        <dbReference type="EMBL" id="PHX56432.1"/>
    </source>
</evidence>
<dbReference type="Pfam" id="PF01479">
    <property type="entry name" value="S4"/>
    <property type="match status" value="1"/>
</dbReference>
<proteinExistence type="predicted"/>
<dbReference type="EMBL" id="NXIB02000020">
    <property type="protein sequence ID" value="PHX56432.1"/>
    <property type="molecule type" value="Genomic_DNA"/>
</dbReference>
<dbReference type="InterPro" id="IPR036986">
    <property type="entry name" value="S4_RNA-bd_sf"/>
</dbReference>
<dbReference type="AlphaFoldDB" id="A0A2G4F3U7"/>
<dbReference type="Gene3D" id="3.30.70.330">
    <property type="match status" value="1"/>
</dbReference>
<dbReference type="InterPro" id="IPR017506">
    <property type="entry name" value="PSII_S4"/>
</dbReference>
<dbReference type="InterPro" id="IPR040591">
    <property type="entry name" value="RqcP2_RBD"/>
</dbReference>
<sequence length="261" mass="28978">MANLQREELLKGIENRESVARVIDCAEQAIKTWEVTLTDFMSPPELADAKVVFKRLSDVELVAWGGYPQAERQRIAIARSEIAIDSASVDMAAIEIAGNFLFDTASHRDFLGAMLGTGIVREKTGDVIVLGERGAQAIVIPEMVEYLEMSLQQVRSVPVKTRRIELSELKIREPKKKEMVTVEASMRLDAVASAGFAMSRSKMVDLIDSGDVRVNWKDITQASHNVKSGDLIAVSGKGRLEIGEVAVTKKERYRVQLTRYL</sequence>
<comment type="caution">
    <text evidence="3">The sequence shown here is derived from an EMBL/GenBank/DDBJ whole genome shotgun (WGS) entry which is preliminary data.</text>
</comment>
<dbReference type="InterPro" id="IPR002942">
    <property type="entry name" value="S4_RNA-bd"/>
</dbReference>
<name>A0A2G4F3U7_9CYAN</name>
<feature type="domain" description="RNA-binding S4" evidence="2">
    <location>
        <begin position="186"/>
        <end position="248"/>
    </location>
</feature>
<dbReference type="PANTHER" id="PTHR13633:SF3">
    <property type="entry name" value="MITOCHONDRIAL TRANSCRIPTION RESCUE FACTOR 1"/>
    <property type="match status" value="1"/>
</dbReference>
<dbReference type="Gene3D" id="3.10.290.10">
    <property type="entry name" value="RNA-binding S4 domain"/>
    <property type="match status" value="1"/>
</dbReference>
<accession>A0A2G4F3U7</accession>
<reference evidence="3" key="1">
    <citation type="submission" date="2017-10" db="EMBL/GenBank/DDBJ databases">
        <title>Draft genome sequence of the planktic cyanobacteria Tychonema bourrellyi isolated from alpine lentic freshwater.</title>
        <authorList>
            <person name="Tett A."/>
            <person name="Armanini F."/>
            <person name="Asnicar F."/>
            <person name="Boscaini A."/>
            <person name="Pasolli E."/>
            <person name="Zolfo M."/>
            <person name="Donati C."/>
            <person name="Salmaso N."/>
            <person name="Segata N."/>
        </authorList>
    </citation>
    <scope>NUCLEOTIDE SEQUENCE</scope>
    <source>
        <strain evidence="3">FEM_GT703</strain>
    </source>
</reference>
<dbReference type="OrthoDB" id="9812787at2"/>
<dbReference type="SMART" id="SM00363">
    <property type="entry name" value="S4"/>
    <property type="match status" value="1"/>
</dbReference>
<evidence type="ECO:0000256" key="1">
    <source>
        <dbReference type="PROSITE-ProRule" id="PRU00182"/>
    </source>
</evidence>
<evidence type="ECO:0000313" key="4">
    <source>
        <dbReference type="Proteomes" id="UP000226442"/>
    </source>
</evidence>
<dbReference type="PANTHER" id="PTHR13633">
    <property type="entry name" value="MITOCHONDRIAL TRANSCRIPTION RESCUE FACTOR 1"/>
    <property type="match status" value="1"/>
</dbReference>
<dbReference type="RefSeq" id="WP_096831725.1">
    <property type="nucleotide sequence ID" value="NZ_NXIB02000020.1"/>
</dbReference>
<dbReference type="GO" id="GO:0003723">
    <property type="term" value="F:RNA binding"/>
    <property type="evidence" value="ECO:0007669"/>
    <property type="project" value="UniProtKB-KW"/>
</dbReference>